<keyword evidence="9" id="KW-1185">Reference proteome</keyword>
<dbReference type="Proteomes" id="UP001208570">
    <property type="component" value="Unassembled WGS sequence"/>
</dbReference>
<proteinExistence type="inferred from homology"/>
<reference evidence="8" key="1">
    <citation type="journal article" date="2023" name="Mol. Biol. Evol.">
        <title>Third-Generation Sequencing Reveals the Adaptive Role of the Epigenome in Three Deep-Sea Polychaetes.</title>
        <authorList>
            <person name="Perez M."/>
            <person name="Aroh O."/>
            <person name="Sun Y."/>
            <person name="Lan Y."/>
            <person name="Juniper S.K."/>
            <person name="Young C.R."/>
            <person name="Angers B."/>
            <person name="Qian P.Y."/>
        </authorList>
    </citation>
    <scope>NUCLEOTIDE SEQUENCE</scope>
    <source>
        <strain evidence="8">P08H-3</strain>
    </source>
</reference>
<dbReference type="Pfam" id="PF09743">
    <property type="entry name" value="E3_UFM1_ligase"/>
    <property type="match status" value="1"/>
</dbReference>
<accession>A0AAD9JJR6</accession>
<organism evidence="8 9">
    <name type="scientific">Paralvinella palmiformis</name>
    <dbReference type="NCBI Taxonomy" id="53620"/>
    <lineage>
        <taxon>Eukaryota</taxon>
        <taxon>Metazoa</taxon>
        <taxon>Spiralia</taxon>
        <taxon>Lophotrochozoa</taxon>
        <taxon>Annelida</taxon>
        <taxon>Polychaeta</taxon>
        <taxon>Sedentaria</taxon>
        <taxon>Canalipalpata</taxon>
        <taxon>Terebellida</taxon>
        <taxon>Terebelliformia</taxon>
        <taxon>Alvinellidae</taxon>
        <taxon>Paralvinella</taxon>
    </lineage>
</organism>
<name>A0AAD9JJR6_9ANNE</name>
<evidence type="ECO:0000256" key="3">
    <source>
        <dbReference type="ARBA" id="ARBA00022786"/>
    </source>
</evidence>
<feature type="region of interest" description="Disordered" evidence="4">
    <location>
        <begin position="387"/>
        <end position="462"/>
    </location>
</feature>
<keyword evidence="2" id="KW-0808">Transferase</keyword>
<dbReference type="AlphaFoldDB" id="A0AAD9JJR6"/>
<gene>
    <name evidence="8" type="ORF">LSH36_272g02036</name>
</gene>
<evidence type="ECO:0000256" key="1">
    <source>
        <dbReference type="ARBA" id="ARBA00010789"/>
    </source>
</evidence>
<feature type="domain" description="E3 UFM1-protein ligase 1-like N-terminal" evidence="5">
    <location>
        <begin position="6"/>
        <end position="283"/>
    </location>
</feature>
<dbReference type="InterPro" id="IPR056761">
    <property type="entry name" value="Ufl1-like_C"/>
</dbReference>
<feature type="compositionally biased region" description="Basic and acidic residues" evidence="4">
    <location>
        <begin position="395"/>
        <end position="413"/>
    </location>
</feature>
<feature type="compositionally biased region" description="Basic and acidic residues" evidence="4">
    <location>
        <begin position="444"/>
        <end position="461"/>
    </location>
</feature>
<dbReference type="PANTHER" id="PTHR31057">
    <property type="entry name" value="E3 UFM1-PROTEIN LIGASE 1"/>
    <property type="match status" value="1"/>
</dbReference>
<evidence type="ECO:0000259" key="7">
    <source>
        <dbReference type="Pfam" id="PF25041"/>
    </source>
</evidence>
<evidence type="ECO:0008006" key="10">
    <source>
        <dbReference type="Google" id="ProtNLM"/>
    </source>
</evidence>
<dbReference type="GO" id="GO:0034976">
    <property type="term" value="P:response to endoplasmic reticulum stress"/>
    <property type="evidence" value="ECO:0007669"/>
    <property type="project" value="TreeGrafter"/>
</dbReference>
<dbReference type="InterPro" id="IPR056580">
    <property type="entry name" value="Ufl1_dom"/>
</dbReference>
<comment type="caution">
    <text evidence="8">The sequence shown here is derived from an EMBL/GenBank/DDBJ whole genome shotgun (WGS) entry which is preliminary data.</text>
</comment>
<evidence type="ECO:0000313" key="9">
    <source>
        <dbReference type="Proteomes" id="UP001208570"/>
    </source>
</evidence>
<evidence type="ECO:0000256" key="2">
    <source>
        <dbReference type="ARBA" id="ARBA00022679"/>
    </source>
</evidence>
<dbReference type="EMBL" id="JAODUP010000272">
    <property type="protein sequence ID" value="KAK2154272.1"/>
    <property type="molecule type" value="Genomic_DNA"/>
</dbReference>
<dbReference type="GO" id="GO:1990592">
    <property type="term" value="P:protein K69-linked ufmylation"/>
    <property type="evidence" value="ECO:0007669"/>
    <property type="project" value="TreeGrafter"/>
</dbReference>
<keyword evidence="3" id="KW-0833">Ubl conjugation pathway</keyword>
<evidence type="ECO:0000256" key="4">
    <source>
        <dbReference type="SAM" id="MobiDB-lite"/>
    </source>
</evidence>
<dbReference type="GO" id="GO:0032434">
    <property type="term" value="P:regulation of proteasomal ubiquitin-dependent protein catabolic process"/>
    <property type="evidence" value="ECO:0007669"/>
    <property type="project" value="TreeGrafter"/>
</dbReference>
<feature type="domain" description="E3 UFM1-protein ligase 1-like" evidence="6">
    <location>
        <begin position="525"/>
        <end position="646"/>
    </location>
</feature>
<evidence type="ECO:0000259" key="5">
    <source>
        <dbReference type="Pfam" id="PF09743"/>
    </source>
</evidence>
<dbReference type="GO" id="GO:0061666">
    <property type="term" value="F:UFM1 ligase activity"/>
    <property type="evidence" value="ECO:0007669"/>
    <property type="project" value="InterPro"/>
</dbReference>
<dbReference type="InterPro" id="IPR056579">
    <property type="entry name" value="Ufl1_N"/>
</dbReference>
<dbReference type="InterPro" id="IPR018611">
    <property type="entry name" value="Ufl1"/>
</dbReference>
<dbReference type="PANTHER" id="PTHR31057:SF0">
    <property type="entry name" value="E3 UFM1-PROTEIN LIGASE 1"/>
    <property type="match status" value="1"/>
</dbReference>
<dbReference type="Pfam" id="PF25870">
    <property type="entry name" value="WHD_UFL1_5th"/>
    <property type="match status" value="1"/>
</dbReference>
<comment type="similarity">
    <text evidence="1">Belongs to the UFL1 family.</text>
</comment>
<evidence type="ECO:0000313" key="8">
    <source>
        <dbReference type="EMBL" id="KAK2154272.1"/>
    </source>
</evidence>
<dbReference type="Pfam" id="PF23659">
    <property type="entry name" value="UFL1"/>
    <property type="match status" value="1"/>
</dbReference>
<sequence>MADWEEIKRLAADFQRAQLSSTIQRLSERNCIEIVQKLVQLKLIDVIYTLDGKEYLTHEELGKEILEELQARGGRVNIVELQTALNVDLSHIESKVNTIVGAEKNLTLVLGQLIDRAYLNRLAEEINDRLQEQGRVMLVELTKLYDLPADLILQTIHHHLGTVIKGQIDDFDRDLLYTETYVNRHRSIIKGAFSAITRPTSLGTVMSKYDLYKSLFYRVLDQLVCQGDLAGTVSGGHQERAQYVPDIYTRSQNEWVDSFFRQNGYLEYDSLSRLGIADAKSYIKKRFKANSLQYLSSCCIGCLLQERIEAEIDEELASTGWFDIMPSLPSICTETDANQMLMTILRHKSHVIVISDTIVANDSLLSACRRPFDDIIQTKAEMIARTNPGLLSANSDKKGRTDDSGDTKEDKREERRKKAFAGKSGGGVQGREVKTKSTKKKGFRGRDSGESDEATKGHQSEQEVFTVEEIIETLRNLESLEDCPDELILGVAERLHRPLNKEFIETAKSVFLQSTGGSTRRKTLAELSEKINSLWVNVKLFEKGIKHFNDDTQVVLTKHLLKTICTDITNMVFSNVAADHMVSLDCHYSGYTAESRNKISARLSDNNVKAILSKLNGSLNGKSIEDFMTQLDEACGPDMLDINLRKADKKKERQITFHHRQDLMEQLKQELDPALSLHLAAVILFQVFTQTMLHAPGRCVPQIISALKPNLTPEDYKLLIQYQDLVLKQLRYQDDNKSEELPDGADIKRQLEELLPKVKDVALTAKKGAVAQVTED</sequence>
<evidence type="ECO:0000259" key="6">
    <source>
        <dbReference type="Pfam" id="PF23659"/>
    </source>
</evidence>
<feature type="domain" description="E3 UFM1-protein ligase-like C-terminal" evidence="7">
    <location>
        <begin position="652"/>
        <end position="761"/>
    </location>
</feature>
<protein>
    <recommendedName>
        <fullName evidence="10">E3 UFM1-protein ligase 1 homolog</fullName>
    </recommendedName>
</protein>
<dbReference type="Pfam" id="PF25041">
    <property type="entry name" value="UFL1_C"/>
    <property type="match status" value="1"/>
</dbReference>
<dbReference type="GO" id="GO:0005789">
    <property type="term" value="C:endoplasmic reticulum membrane"/>
    <property type="evidence" value="ECO:0007669"/>
    <property type="project" value="TreeGrafter"/>
</dbReference>